<feature type="non-terminal residue" evidence="1">
    <location>
        <position position="1"/>
    </location>
</feature>
<dbReference type="AlphaFoldDB" id="A0A0F8YHU5"/>
<proteinExistence type="predicted"/>
<reference evidence="1" key="1">
    <citation type="journal article" date="2015" name="Nature">
        <title>Complex archaea that bridge the gap between prokaryotes and eukaryotes.</title>
        <authorList>
            <person name="Spang A."/>
            <person name="Saw J.H."/>
            <person name="Jorgensen S.L."/>
            <person name="Zaremba-Niedzwiedzka K."/>
            <person name="Martijn J."/>
            <person name="Lind A.E."/>
            <person name="van Eijk R."/>
            <person name="Schleper C."/>
            <person name="Guy L."/>
            <person name="Ettema T.J."/>
        </authorList>
    </citation>
    <scope>NUCLEOTIDE SEQUENCE</scope>
</reference>
<protein>
    <submittedName>
        <fullName evidence="1">Uncharacterized protein</fullName>
    </submittedName>
</protein>
<name>A0A0F8YHU5_9ZZZZ</name>
<organism evidence="1">
    <name type="scientific">marine sediment metagenome</name>
    <dbReference type="NCBI Taxonomy" id="412755"/>
    <lineage>
        <taxon>unclassified sequences</taxon>
        <taxon>metagenomes</taxon>
        <taxon>ecological metagenomes</taxon>
    </lineage>
</organism>
<sequence>AQPEIPPELQEILTVVVSALEEFGREDLAQELTAAINGAEPRPELMGEIVQVLRDNGAEDLAQALMQAIGAASGGQQAQPAAQPV</sequence>
<evidence type="ECO:0000313" key="1">
    <source>
        <dbReference type="EMBL" id="KKK53794.1"/>
    </source>
</evidence>
<accession>A0A0F8YHU5</accession>
<comment type="caution">
    <text evidence="1">The sequence shown here is derived from an EMBL/GenBank/DDBJ whole genome shotgun (WGS) entry which is preliminary data.</text>
</comment>
<gene>
    <name evidence="1" type="ORF">LCGC14_3091180</name>
</gene>
<dbReference type="EMBL" id="LAZR01066327">
    <property type="protein sequence ID" value="KKK53794.1"/>
    <property type="molecule type" value="Genomic_DNA"/>
</dbReference>